<name>A0A5C6B7J2_9BACT</name>
<dbReference type="OrthoDB" id="6183686at2"/>
<evidence type="ECO:0000256" key="1">
    <source>
        <dbReference type="SAM" id="MobiDB-lite"/>
    </source>
</evidence>
<organism evidence="2 3">
    <name type="scientific">Stieleria varia</name>
    <dbReference type="NCBI Taxonomy" id="2528005"/>
    <lineage>
        <taxon>Bacteria</taxon>
        <taxon>Pseudomonadati</taxon>
        <taxon>Planctomycetota</taxon>
        <taxon>Planctomycetia</taxon>
        <taxon>Pirellulales</taxon>
        <taxon>Pirellulaceae</taxon>
        <taxon>Stieleria</taxon>
    </lineage>
</organism>
<dbReference type="InterPro" id="IPR014718">
    <property type="entry name" value="GH-type_carb-bd"/>
</dbReference>
<gene>
    <name evidence="2" type="ORF">Pla52n_01350</name>
</gene>
<comment type="caution">
    <text evidence="2">The sequence shown here is derived from an EMBL/GenBank/DDBJ whole genome shotgun (WGS) entry which is preliminary data.</text>
</comment>
<accession>A0A5C6B7J2</accession>
<dbReference type="Proteomes" id="UP000320176">
    <property type="component" value="Unassembled WGS sequence"/>
</dbReference>
<dbReference type="GO" id="GO:0030246">
    <property type="term" value="F:carbohydrate binding"/>
    <property type="evidence" value="ECO:0007669"/>
    <property type="project" value="InterPro"/>
</dbReference>
<dbReference type="Gene3D" id="2.70.98.10">
    <property type="match status" value="1"/>
</dbReference>
<keyword evidence="3" id="KW-1185">Reference proteome</keyword>
<evidence type="ECO:0008006" key="4">
    <source>
        <dbReference type="Google" id="ProtNLM"/>
    </source>
</evidence>
<evidence type="ECO:0000313" key="3">
    <source>
        <dbReference type="Proteomes" id="UP000320176"/>
    </source>
</evidence>
<dbReference type="EMBL" id="SJPN01000001">
    <property type="protein sequence ID" value="TWU07562.1"/>
    <property type="molecule type" value="Genomic_DNA"/>
</dbReference>
<dbReference type="CDD" id="cd09023">
    <property type="entry name" value="Aldose_epim_Ec_c4013"/>
    <property type="match status" value="1"/>
</dbReference>
<dbReference type="Pfam" id="PF14486">
    <property type="entry name" value="DUF4432"/>
    <property type="match status" value="1"/>
</dbReference>
<reference evidence="2 3" key="1">
    <citation type="submission" date="2019-02" db="EMBL/GenBank/DDBJ databases">
        <title>Deep-cultivation of Planctomycetes and their phenomic and genomic characterization uncovers novel biology.</title>
        <authorList>
            <person name="Wiegand S."/>
            <person name="Jogler M."/>
            <person name="Boedeker C."/>
            <person name="Pinto D."/>
            <person name="Vollmers J."/>
            <person name="Rivas-Marin E."/>
            <person name="Kohn T."/>
            <person name="Peeters S.H."/>
            <person name="Heuer A."/>
            <person name="Rast P."/>
            <person name="Oberbeckmann S."/>
            <person name="Bunk B."/>
            <person name="Jeske O."/>
            <person name="Meyerdierks A."/>
            <person name="Storesund J.E."/>
            <person name="Kallscheuer N."/>
            <person name="Luecker S."/>
            <person name="Lage O.M."/>
            <person name="Pohl T."/>
            <person name="Merkel B.J."/>
            <person name="Hornburger P."/>
            <person name="Mueller R.-W."/>
            <person name="Bruemmer F."/>
            <person name="Labrenz M."/>
            <person name="Spormann A.M."/>
            <person name="Op Den Camp H."/>
            <person name="Overmann J."/>
            <person name="Amann R."/>
            <person name="Jetten M.S.M."/>
            <person name="Mascher T."/>
            <person name="Medema M.H."/>
            <person name="Devos D.P."/>
            <person name="Kaster A.-K."/>
            <person name="Ovreas L."/>
            <person name="Rohde M."/>
            <person name="Galperin M.Y."/>
            <person name="Jogler C."/>
        </authorList>
    </citation>
    <scope>NUCLEOTIDE SEQUENCE [LARGE SCALE GENOMIC DNA]</scope>
    <source>
        <strain evidence="2 3">Pla52n</strain>
    </source>
</reference>
<protein>
    <recommendedName>
        <fullName evidence="4">DUF4432 domain-containing protein</fullName>
    </recommendedName>
</protein>
<sequence length="391" mass="42555">MSEIVTARSHENRVQSIRWNDQSPLTMALETRRGMIHCEHGIFVGGKADGVEVVQIDTGVAKVMVLPTRGMSIWQIECDGVRFGWNSPVAGPVHPSLVPISENSGLGWLDGFDELVVRCGLESNGAPQHDSAGHLVYPLHGRIGNLPADSLSIEYDEASGRLELIGEVCESRLFFTNLRLQSRLRVNAGSADIELLDNVTNERSTAATMQLLYHINVGKPVLGENAKLLAPLEELAPKDDRSAAEIDQWNQFGPPESGYAERVYFAKLRGDDCNDTSVMLHNAEASRGLAVTYNLAGLPNFVLWKNTADEADGYVAGLEPATNFPNTRAFEESQSRVVKLKSGQTAAFRVTIHPITSSEAVTEMESRIKSLAGDHSPEIHSSPKSGWSAGV</sequence>
<evidence type="ECO:0000313" key="2">
    <source>
        <dbReference type="EMBL" id="TWU07562.1"/>
    </source>
</evidence>
<dbReference type="AlphaFoldDB" id="A0A5C6B7J2"/>
<proteinExistence type="predicted"/>
<dbReference type="RefSeq" id="WP_146517771.1">
    <property type="nucleotide sequence ID" value="NZ_CP151726.1"/>
</dbReference>
<dbReference type="InterPro" id="IPR027839">
    <property type="entry name" value="DUF4432"/>
</dbReference>
<feature type="region of interest" description="Disordered" evidence="1">
    <location>
        <begin position="370"/>
        <end position="391"/>
    </location>
</feature>